<evidence type="ECO:0000256" key="5">
    <source>
        <dbReference type="ARBA" id="ARBA00023136"/>
    </source>
</evidence>
<dbReference type="GO" id="GO:0005886">
    <property type="term" value="C:plasma membrane"/>
    <property type="evidence" value="ECO:0007669"/>
    <property type="project" value="UniProtKB-SubCell"/>
</dbReference>
<dbReference type="PANTHER" id="PTHR30294:SF29">
    <property type="entry name" value="MULTIDRUG ABC TRANSPORTER PERMEASE YBHS-RELATED"/>
    <property type="match status" value="1"/>
</dbReference>
<dbReference type="PANTHER" id="PTHR30294">
    <property type="entry name" value="MEMBRANE COMPONENT OF ABC TRANSPORTER YHHJ-RELATED"/>
    <property type="match status" value="1"/>
</dbReference>
<dbReference type="EMBL" id="LVKI01000009">
    <property type="protein sequence ID" value="OAQ08564.1"/>
    <property type="molecule type" value="Genomic_DNA"/>
</dbReference>
<name>A0A179CDV5_9LACO</name>
<evidence type="ECO:0000256" key="2">
    <source>
        <dbReference type="ARBA" id="ARBA00022475"/>
    </source>
</evidence>
<dbReference type="AlphaFoldDB" id="A0A179CDV5"/>
<accession>A0A179CDV5</accession>
<evidence type="ECO:0000256" key="4">
    <source>
        <dbReference type="ARBA" id="ARBA00022989"/>
    </source>
</evidence>
<gene>
    <name evidence="7" type="ORF">A3O14_03515</name>
</gene>
<sequence>MKKTIIVAKSLFTRRIKRPNYYWMIFAPILLVLIGLGCNHFIEQSNQNEHPRIAVVAPQQVKTEIIQQEKNTKNHLRFSQTNFKSLKQAKSRLNNGNLDGIIYIKNNQLTAARYIYKKQAAASENVTKDLNQILSSVKIQTLAAAMGLSLKQVEEITSPVKISLSSINPKQDQSDHREKMQTISQFVVIGGFLLLTSYISITGAEIGREKSDHLIEGVLASISTRNYFAGKMLGVLFLLGFQIVIYAGIAILVNSLLPFFHQKALFNLSFFKGVSIEYIILTSLLMIVAIILYILLAAIIASFVSRTEDISQATSVVASLILIPYLIGLIASSNSDLGFIKILSYIPFESQSIMPVRIATETASYSQGWIALIISILAMIPLFDIASAVYQKHIFKYSNHNLFYNLIH</sequence>
<dbReference type="Pfam" id="PF12698">
    <property type="entry name" value="ABC2_membrane_3"/>
    <property type="match status" value="1"/>
</dbReference>
<dbReference type="RefSeq" id="WP_081255490.1">
    <property type="nucleotide sequence ID" value="NZ_LVKC01000015.1"/>
</dbReference>
<dbReference type="OrthoDB" id="9768837at2"/>
<keyword evidence="2" id="KW-1003">Cell membrane</keyword>
<evidence type="ECO:0000313" key="7">
    <source>
        <dbReference type="EMBL" id="OAQ08564.1"/>
    </source>
</evidence>
<dbReference type="Proteomes" id="UP000078520">
    <property type="component" value="Unassembled WGS sequence"/>
</dbReference>
<comment type="subcellular location">
    <subcellularLocation>
        <location evidence="1">Cell membrane</location>
        <topology evidence="1">Multi-pass membrane protein</topology>
    </subcellularLocation>
</comment>
<organism evidence="7 8">
    <name type="scientific">Ligilactobacillus aviarius</name>
    <dbReference type="NCBI Taxonomy" id="1606"/>
    <lineage>
        <taxon>Bacteria</taxon>
        <taxon>Bacillati</taxon>
        <taxon>Bacillota</taxon>
        <taxon>Bacilli</taxon>
        <taxon>Lactobacillales</taxon>
        <taxon>Lactobacillaceae</taxon>
        <taxon>Ligilactobacillus</taxon>
    </lineage>
</organism>
<reference evidence="8" key="1">
    <citation type="submission" date="2016-03" db="EMBL/GenBank/DDBJ databases">
        <authorList>
            <person name="Johnson T.J."/>
            <person name="Youmans B."/>
            <person name="Case K."/>
            <person name="Noll S."/>
        </authorList>
    </citation>
    <scope>NUCLEOTIDE SEQUENCE [LARGE SCALE GENOMIC DNA]</scope>
    <source>
        <strain evidence="8">UMNLAv8</strain>
    </source>
</reference>
<keyword evidence="3" id="KW-0812">Transmembrane</keyword>
<feature type="domain" description="ABC-2 type transporter transmembrane" evidence="6">
    <location>
        <begin position="23"/>
        <end position="380"/>
    </location>
</feature>
<protein>
    <recommendedName>
        <fullName evidence="6">ABC-2 type transporter transmembrane domain-containing protein</fullName>
    </recommendedName>
</protein>
<evidence type="ECO:0000313" key="8">
    <source>
        <dbReference type="Proteomes" id="UP000078520"/>
    </source>
</evidence>
<dbReference type="GO" id="GO:0140359">
    <property type="term" value="F:ABC-type transporter activity"/>
    <property type="evidence" value="ECO:0007669"/>
    <property type="project" value="InterPro"/>
</dbReference>
<dbReference type="InterPro" id="IPR051449">
    <property type="entry name" value="ABC-2_transporter_component"/>
</dbReference>
<evidence type="ECO:0000256" key="1">
    <source>
        <dbReference type="ARBA" id="ARBA00004651"/>
    </source>
</evidence>
<evidence type="ECO:0000259" key="6">
    <source>
        <dbReference type="Pfam" id="PF12698"/>
    </source>
</evidence>
<dbReference type="InterPro" id="IPR013525">
    <property type="entry name" value="ABC2_TM"/>
</dbReference>
<keyword evidence="5" id="KW-0472">Membrane</keyword>
<evidence type="ECO:0000256" key="3">
    <source>
        <dbReference type="ARBA" id="ARBA00022692"/>
    </source>
</evidence>
<proteinExistence type="predicted"/>
<keyword evidence="4" id="KW-1133">Transmembrane helix</keyword>
<comment type="caution">
    <text evidence="7">The sequence shown here is derived from an EMBL/GenBank/DDBJ whole genome shotgun (WGS) entry which is preliminary data.</text>
</comment>